<dbReference type="SUPFAM" id="SSF53223">
    <property type="entry name" value="Aminoacid dehydrogenase-like, N-terminal domain"/>
    <property type="match status" value="1"/>
</dbReference>
<keyword evidence="6" id="KW-1185">Reference proteome</keyword>
<keyword evidence="2" id="KW-0028">Amino-acid biosynthesis</keyword>
<dbReference type="GO" id="GO:0004764">
    <property type="term" value="F:shikimate 3-dehydrogenase (NADP+) activity"/>
    <property type="evidence" value="ECO:0007669"/>
    <property type="project" value="InterPro"/>
</dbReference>
<organism evidence="5 6">
    <name type="scientific">Actinoplanes xinjiangensis</name>
    <dbReference type="NCBI Taxonomy" id="512350"/>
    <lineage>
        <taxon>Bacteria</taxon>
        <taxon>Bacillati</taxon>
        <taxon>Actinomycetota</taxon>
        <taxon>Actinomycetes</taxon>
        <taxon>Micromonosporales</taxon>
        <taxon>Micromonosporaceae</taxon>
        <taxon>Actinoplanes</taxon>
    </lineage>
</organism>
<dbReference type="NCBIfam" id="NF001311">
    <property type="entry name" value="PRK00258.1-3"/>
    <property type="match status" value="1"/>
</dbReference>
<feature type="domain" description="SDH C-terminal" evidence="4">
    <location>
        <begin position="259"/>
        <end position="289"/>
    </location>
</feature>
<dbReference type="AlphaFoldDB" id="A0A316G9D7"/>
<evidence type="ECO:0000313" key="5">
    <source>
        <dbReference type="EMBL" id="PWK51097.1"/>
    </source>
</evidence>
<name>A0A316G9D7_9ACTN</name>
<dbReference type="GO" id="GO:0005829">
    <property type="term" value="C:cytosol"/>
    <property type="evidence" value="ECO:0007669"/>
    <property type="project" value="TreeGrafter"/>
</dbReference>
<sequence length="297" mass="30505">MGRVQSQDETPSSGRKAAVCGKPIAHSLSPVIHNAGFAAAGLAGWTYEAIECAESELPDLIAGLGPEWAGLSLTMPLKEAALRLATSASPVAIAAGVANTLVRQPDGSWHADNTDVPGMVHVLREAGLGLSRGRHAVKEAPPRITVLGGGGTARAALAAAAELGAQAVTVVTRRPGAREELEPVAVALGLTLDGVAWADAEGAFDADAVLSTVPKGATDELAERVTWRPGSVYFDALYHPWPTPLAASAVRHDVPVVSGLDLLLAQALSQFEQFTGVAEAPQEAMRTALGEAVATRG</sequence>
<dbReference type="InterPro" id="IPR036291">
    <property type="entry name" value="NAD(P)-bd_dom_sf"/>
</dbReference>
<dbReference type="Pfam" id="PF08501">
    <property type="entry name" value="Shikimate_dh_N"/>
    <property type="match status" value="1"/>
</dbReference>
<comment type="pathway">
    <text evidence="1">Metabolic intermediate biosynthesis; chorismate biosynthesis; chorismate from D-erythrose 4-phosphate and phosphoenolpyruvate: step 4/7.</text>
</comment>
<dbReference type="GO" id="GO:0009423">
    <property type="term" value="P:chorismate biosynthetic process"/>
    <property type="evidence" value="ECO:0007669"/>
    <property type="project" value="TreeGrafter"/>
</dbReference>
<proteinExistence type="predicted"/>
<dbReference type="Gene3D" id="3.40.50.720">
    <property type="entry name" value="NAD(P)-binding Rossmann-like Domain"/>
    <property type="match status" value="1"/>
</dbReference>
<dbReference type="InterPro" id="IPR041121">
    <property type="entry name" value="SDH_C"/>
</dbReference>
<evidence type="ECO:0000259" key="4">
    <source>
        <dbReference type="Pfam" id="PF18317"/>
    </source>
</evidence>
<dbReference type="PANTHER" id="PTHR21089:SF1">
    <property type="entry name" value="BIFUNCTIONAL 3-DEHYDROQUINATE DEHYDRATASE_SHIKIMATE DEHYDROGENASE, CHLOROPLASTIC"/>
    <property type="match status" value="1"/>
</dbReference>
<keyword evidence="2" id="KW-0057">Aromatic amino acid biosynthesis</keyword>
<evidence type="ECO:0000259" key="3">
    <source>
        <dbReference type="Pfam" id="PF08501"/>
    </source>
</evidence>
<dbReference type="InterPro" id="IPR046346">
    <property type="entry name" value="Aminoacid_DH-like_N_sf"/>
</dbReference>
<dbReference type="GO" id="GO:0050661">
    <property type="term" value="F:NADP binding"/>
    <property type="evidence" value="ECO:0007669"/>
    <property type="project" value="TreeGrafter"/>
</dbReference>
<accession>A0A316G9D7</accession>
<comment type="caution">
    <text evidence="5">The sequence shown here is derived from an EMBL/GenBank/DDBJ whole genome shotgun (WGS) entry which is preliminary data.</text>
</comment>
<evidence type="ECO:0000313" key="6">
    <source>
        <dbReference type="Proteomes" id="UP000245697"/>
    </source>
</evidence>
<feature type="domain" description="Shikimate dehydrogenase substrate binding N-terminal" evidence="3">
    <location>
        <begin position="19"/>
        <end position="101"/>
    </location>
</feature>
<dbReference type="InterPro" id="IPR013708">
    <property type="entry name" value="Shikimate_DH-bd_N"/>
</dbReference>
<reference evidence="5 6" key="1">
    <citation type="submission" date="2018-05" db="EMBL/GenBank/DDBJ databases">
        <title>Genomic Encyclopedia of Archaeal and Bacterial Type Strains, Phase II (KMG-II): from individual species to whole genera.</title>
        <authorList>
            <person name="Goeker M."/>
        </authorList>
    </citation>
    <scope>NUCLEOTIDE SEQUENCE [LARGE SCALE GENOMIC DNA]</scope>
    <source>
        <strain evidence="5 6">DSM 45184</strain>
    </source>
</reference>
<dbReference type="PANTHER" id="PTHR21089">
    <property type="entry name" value="SHIKIMATE DEHYDROGENASE"/>
    <property type="match status" value="1"/>
</dbReference>
<dbReference type="EMBL" id="QGGR01000002">
    <property type="protein sequence ID" value="PWK51097.1"/>
    <property type="molecule type" value="Genomic_DNA"/>
</dbReference>
<protein>
    <submittedName>
        <fullName evidence="5">Shikimate dehydrogenase</fullName>
    </submittedName>
</protein>
<dbReference type="Gene3D" id="3.40.50.10860">
    <property type="entry name" value="Leucine Dehydrogenase, chain A, domain 1"/>
    <property type="match status" value="1"/>
</dbReference>
<dbReference type="Pfam" id="PF18317">
    <property type="entry name" value="SDH_C"/>
    <property type="match status" value="1"/>
</dbReference>
<dbReference type="SUPFAM" id="SSF51735">
    <property type="entry name" value="NAD(P)-binding Rossmann-fold domains"/>
    <property type="match status" value="1"/>
</dbReference>
<dbReference type="GO" id="GO:0009073">
    <property type="term" value="P:aromatic amino acid family biosynthetic process"/>
    <property type="evidence" value="ECO:0007669"/>
    <property type="project" value="UniProtKB-KW"/>
</dbReference>
<dbReference type="Proteomes" id="UP000245697">
    <property type="component" value="Unassembled WGS sequence"/>
</dbReference>
<dbReference type="InterPro" id="IPR022893">
    <property type="entry name" value="Shikimate_DH_fam"/>
</dbReference>
<evidence type="ECO:0000256" key="1">
    <source>
        <dbReference type="ARBA" id="ARBA00004871"/>
    </source>
</evidence>
<gene>
    <name evidence="5" type="ORF">BC793_102124</name>
</gene>
<dbReference type="GO" id="GO:0019632">
    <property type="term" value="P:shikimate metabolic process"/>
    <property type="evidence" value="ECO:0007669"/>
    <property type="project" value="TreeGrafter"/>
</dbReference>
<evidence type="ECO:0000256" key="2">
    <source>
        <dbReference type="ARBA" id="ARBA00023141"/>
    </source>
</evidence>